<reference evidence="1 2" key="1">
    <citation type="submission" date="2020-04" db="EMBL/GenBank/DDBJ databases">
        <title>Genome-Wide Identification of 5-Methylcytosine Sites in Bacterial Genomes By High-Throughput Sequencing of MspJI Restriction Fragments.</title>
        <authorList>
            <person name="Wu V."/>
        </authorList>
    </citation>
    <scope>NUCLEOTIDE SEQUENCE [LARGE SCALE GENOMIC DNA]</scope>
    <source>
        <strain evidence="1 2">S2</strain>
    </source>
</reference>
<dbReference type="Proteomes" id="UP000501868">
    <property type="component" value="Chromosome"/>
</dbReference>
<dbReference type="AlphaFoldDB" id="A0A6H1NWG9"/>
<evidence type="ECO:0000313" key="1">
    <source>
        <dbReference type="EMBL" id="QIZ05629.1"/>
    </source>
</evidence>
<proteinExistence type="predicted"/>
<organism evidence="1 2">
    <name type="scientific">Priestia megaterium</name>
    <name type="common">Bacillus megaterium</name>
    <dbReference type="NCBI Taxonomy" id="1404"/>
    <lineage>
        <taxon>Bacteria</taxon>
        <taxon>Bacillati</taxon>
        <taxon>Bacillota</taxon>
        <taxon>Bacilli</taxon>
        <taxon>Bacillales</taxon>
        <taxon>Bacillaceae</taxon>
        <taxon>Priestia</taxon>
    </lineage>
</organism>
<dbReference type="EMBL" id="CP051128">
    <property type="protein sequence ID" value="QIZ05629.1"/>
    <property type="molecule type" value="Genomic_DNA"/>
</dbReference>
<accession>A0A6H1NWG9</accession>
<protein>
    <submittedName>
        <fullName evidence="1">DUF342 domain-containing protein</fullName>
    </submittedName>
</protein>
<sequence>MHKNALDYHIELVELKKLIDSIEQTLEWVEAAYSHLPEDQPGSVPEVALAFSEGDLRKSYEKFIKLYDEITQELMNTPL</sequence>
<reference evidence="1 2" key="2">
    <citation type="submission" date="2020-04" db="EMBL/GenBank/DDBJ databases">
        <authorList>
            <person name="Fomenkov A."/>
            <person name="Anton B.P."/>
            <person name="Roberts R.J."/>
        </authorList>
    </citation>
    <scope>NUCLEOTIDE SEQUENCE [LARGE SCALE GENOMIC DNA]</scope>
    <source>
        <strain evidence="1 2">S2</strain>
    </source>
</reference>
<name>A0A6H1NWG9_PRIMG</name>
<gene>
    <name evidence="1" type="ORF">HFZ78_01790</name>
</gene>
<evidence type="ECO:0000313" key="2">
    <source>
        <dbReference type="Proteomes" id="UP000501868"/>
    </source>
</evidence>